<dbReference type="CDD" id="cd03193">
    <property type="entry name" value="GST_C_Metaxin"/>
    <property type="match status" value="1"/>
</dbReference>
<dbReference type="SUPFAM" id="SSF47616">
    <property type="entry name" value="GST C-terminal domain-like"/>
    <property type="match status" value="1"/>
</dbReference>
<evidence type="ECO:0000313" key="3">
    <source>
        <dbReference type="EMBL" id="CAG8475415.1"/>
    </source>
</evidence>
<reference evidence="3" key="1">
    <citation type="submission" date="2021-06" db="EMBL/GenBank/DDBJ databases">
        <authorList>
            <person name="Kallberg Y."/>
            <person name="Tangrot J."/>
            <person name="Rosling A."/>
        </authorList>
    </citation>
    <scope>NUCLEOTIDE SEQUENCE</scope>
    <source>
        <strain evidence="3">87-6 pot B 2015</strain>
    </source>
</reference>
<organism evidence="3 4">
    <name type="scientific">Funneliformis mosseae</name>
    <name type="common">Endomycorrhizal fungus</name>
    <name type="synonym">Glomus mosseae</name>
    <dbReference type="NCBI Taxonomy" id="27381"/>
    <lineage>
        <taxon>Eukaryota</taxon>
        <taxon>Fungi</taxon>
        <taxon>Fungi incertae sedis</taxon>
        <taxon>Mucoromycota</taxon>
        <taxon>Glomeromycotina</taxon>
        <taxon>Glomeromycetes</taxon>
        <taxon>Glomerales</taxon>
        <taxon>Glomeraceae</taxon>
        <taxon>Funneliformis</taxon>
    </lineage>
</organism>
<dbReference type="PANTHER" id="PTHR12289">
    <property type="entry name" value="METAXIN RELATED"/>
    <property type="match status" value="1"/>
</dbReference>
<dbReference type="InterPro" id="IPR050931">
    <property type="entry name" value="Mito_Protein_Transport_Metaxin"/>
</dbReference>
<keyword evidence="4" id="KW-1185">Reference proteome</keyword>
<feature type="domain" description="Metaxin glutathione S-transferase" evidence="1">
    <location>
        <begin position="168"/>
        <end position="229"/>
    </location>
</feature>
<evidence type="ECO:0000259" key="2">
    <source>
        <dbReference type="Pfam" id="PF17172"/>
    </source>
</evidence>
<dbReference type="EMBL" id="CAJVPP010000370">
    <property type="protein sequence ID" value="CAG8475415.1"/>
    <property type="molecule type" value="Genomic_DNA"/>
</dbReference>
<feature type="domain" description="Thioredoxin-like fold" evidence="2">
    <location>
        <begin position="58"/>
        <end position="144"/>
    </location>
</feature>
<dbReference type="Gene3D" id="1.20.1050.130">
    <property type="match status" value="1"/>
</dbReference>
<name>A0A9N8W9I7_FUNMO</name>
<dbReference type="GO" id="GO:0007005">
    <property type="term" value="P:mitochondrion organization"/>
    <property type="evidence" value="ECO:0007669"/>
    <property type="project" value="TreeGrafter"/>
</dbReference>
<dbReference type="Pfam" id="PF17171">
    <property type="entry name" value="GST_C_6"/>
    <property type="match status" value="1"/>
</dbReference>
<accession>A0A9N8W9I7</accession>
<dbReference type="Proteomes" id="UP000789375">
    <property type="component" value="Unassembled WGS sequence"/>
</dbReference>
<dbReference type="Pfam" id="PF17172">
    <property type="entry name" value="GST_N_4"/>
    <property type="match status" value="1"/>
</dbReference>
<comment type="caution">
    <text evidence="3">The sequence shown here is derived from an EMBL/GenBank/DDBJ whole genome shotgun (WGS) entry which is preliminary data.</text>
</comment>
<dbReference type="CDD" id="cd03054">
    <property type="entry name" value="GST_N_Metaxin"/>
    <property type="match status" value="1"/>
</dbReference>
<proteinExistence type="predicted"/>
<evidence type="ECO:0000313" key="4">
    <source>
        <dbReference type="Proteomes" id="UP000789375"/>
    </source>
</evidence>
<dbReference type="GO" id="GO:0001401">
    <property type="term" value="C:SAM complex"/>
    <property type="evidence" value="ECO:0007669"/>
    <property type="project" value="TreeGrafter"/>
</dbReference>
<gene>
    <name evidence="3" type="ORF">FMOSSE_LOCUS2729</name>
</gene>
<dbReference type="InterPro" id="IPR036282">
    <property type="entry name" value="Glutathione-S-Trfase_C_sf"/>
</dbReference>
<dbReference type="AlphaFoldDB" id="A0A9N8W9I7"/>
<dbReference type="PANTHER" id="PTHR12289:SF41">
    <property type="entry name" value="FAILED AXON CONNECTIONS-RELATED"/>
    <property type="match status" value="1"/>
</dbReference>
<sequence>MSDPTWRNTINNNPIQQSIRQFLNKFPLKTYRTLHRPRELDCSKLYIWGSTKTSLDQECVKWQVYLKFSKYDFENETSNEPLMSPSGKLPFLVLTTGENLVNDAIERYISDRYSANFGSLSNEQQADSQAYIALADTKLRNALYKNLAIKELLTRKPVLNGEEIYQEAAEALQSISVALGDKDFFFGSLPTFIDAIIFSYTHVMLAIKTKELTELVQKHSNLIKFYKRINNDYFSLEF</sequence>
<evidence type="ECO:0000259" key="1">
    <source>
        <dbReference type="Pfam" id="PF17171"/>
    </source>
</evidence>
<dbReference type="InterPro" id="IPR012336">
    <property type="entry name" value="Thioredoxin-like_fold"/>
</dbReference>
<protein>
    <submittedName>
        <fullName evidence="3">6493_t:CDS:1</fullName>
    </submittedName>
</protein>
<dbReference type="InterPro" id="IPR033468">
    <property type="entry name" value="Metaxin_GST"/>
</dbReference>